<dbReference type="Pfam" id="PF01047">
    <property type="entry name" value="MarR"/>
    <property type="match status" value="1"/>
</dbReference>
<evidence type="ECO:0000313" key="6">
    <source>
        <dbReference type="Proteomes" id="UP000198625"/>
    </source>
</evidence>
<protein>
    <submittedName>
        <fullName evidence="5">DNA-binding transcriptional regulator, MarR family</fullName>
    </submittedName>
</protein>
<dbReference type="PROSITE" id="PS01117">
    <property type="entry name" value="HTH_MARR_1"/>
    <property type="match status" value="1"/>
</dbReference>
<sequence>MFDLDACVGFITNRAGKKLANEFNERLLTVGITRVQWIALYYLGKHNELNQKELAELMDIKESSVARLIDRMEKEGYVLRKKDISDRRVTILLLTEKGIDYREKLMPEGEKMAQVFTEGISDEELEIFLRVIDKMLSNVK</sequence>
<dbReference type="InterPro" id="IPR036388">
    <property type="entry name" value="WH-like_DNA-bd_sf"/>
</dbReference>
<name>A0A1H3KV26_9FIRM</name>
<gene>
    <name evidence="5" type="ORF">SAMN05660462_00333</name>
</gene>
<dbReference type="GO" id="GO:0003700">
    <property type="term" value="F:DNA-binding transcription factor activity"/>
    <property type="evidence" value="ECO:0007669"/>
    <property type="project" value="InterPro"/>
</dbReference>
<dbReference type="OrthoDB" id="197807at2"/>
<keyword evidence="3" id="KW-0804">Transcription</keyword>
<organism evidence="5 6">
    <name type="scientific">Proteiniborus ethanoligenes</name>
    <dbReference type="NCBI Taxonomy" id="415015"/>
    <lineage>
        <taxon>Bacteria</taxon>
        <taxon>Bacillati</taxon>
        <taxon>Bacillota</taxon>
        <taxon>Clostridia</taxon>
        <taxon>Eubacteriales</taxon>
        <taxon>Proteiniborus</taxon>
    </lineage>
</organism>
<proteinExistence type="predicted"/>
<dbReference type="Gene3D" id="1.10.10.10">
    <property type="entry name" value="Winged helix-like DNA-binding domain superfamily/Winged helix DNA-binding domain"/>
    <property type="match status" value="1"/>
</dbReference>
<accession>A0A1H3KV26</accession>
<dbReference type="InterPro" id="IPR036390">
    <property type="entry name" value="WH_DNA-bd_sf"/>
</dbReference>
<dbReference type="InterPro" id="IPR000835">
    <property type="entry name" value="HTH_MarR-typ"/>
</dbReference>
<dbReference type="Proteomes" id="UP000198625">
    <property type="component" value="Unassembled WGS sequence"/>
</dbReference>
<dbReference type="PANTHER" id="PTHR42756:SF1">
    <property type="entry name" value="TRANSCRIPTIONAL REPRESSOR OF EMRAB OPERON"/>
    <property type="match status" value="1"/>
</dbReference>
<dbReference type="GO" id="GO:0003677">
    <property type="term" value="F:DNA binding"/>
    <property type="evidence" value="ECO:0007669"/>
    <property type="project" value="UniProtKB-KW"/>
</dbReference>
<dbReference type="STRING" id="415015.SAMN05660462_00333"/>
<dbReference type="AlphaFoldDB" id="A0A1H3KV26"/>
<dbReference type="SUPFAM" id="SSF46785">
    <property type="entry name" value="Winged helix' DNA-binding domain"/>
    <property type="match status" value="1"/>
</dbReference>
<dbReference type="SMART" id="SM00347">
    <property type="entry name" value="HTH_MARR"/>
    <property type="match status" value="1"/>
</dbReference>
<keyword evidence="6" id="KW-1185">Reference proteome</keyword>
<evidence type="ECO:0000256" key="1">
    <source>
        <dbReference type="ARBA" id="ARBA00023015"/>
    </source>
</evidence>
<dbReference type="EMBL" id="FNQE01000002">
    <property type="protein sequence ID" value="SDY56043.1"/>
    <property type="molecule type" value="Genomic_DNA"/>
</dbReference>
<feature type="domain" description="HTH marR-type" evidence="4">
    <location>
        <begin position="1"/>
        <end position="137"/>
    </location>
</feature>
<dbReference type="InterPro" id="IPR023187">
    <property type="entry name" value="Tscrpt_reg_MarR-type_CS"/>
</dbReference>
<dbReference type="PANTHER" id="PTHR42756">
    <property type="entry name" value="TRANSCRIPTIONAL REGULATOR, MARR"/>
    <property type="match status" value="1"/>
</dbReference>
<evidence type="ECO:0000259" key="4">
    <source>
        <dbReference type="PROSITE" id="PS50995"/>
    </source>
</evidence>
<evidence type="ECO:0000256" key="2">
    <source>
        <dbReference type="ARBA" id="ARBA00023125"/>
    </source>
</evidence>
<evidence type="ECO:0000313" key="5">
    <source>
        <dbReference type="EMBL" id="SDY56043.1"/>
    </source>
</evidence>
<dbReference type="RefSeq" id="WP_091726289.1">
    <property type="nucleotide sequence ID" value="NZ_FNQE01000002.1"/>
</dbReference>
<reference evidence="5 6" key="1">
    <citation type="submission" date="2016-10" db="EMBL/GenBank/DDBJ databases">
        <authorList>
            <person name="de Groot N.N."/>
        </authorList>
    </citation>
    <scope>NUCLEOTIDE SEQUENCE [LARGE SCALE GENOMIC DNA]</scope>
    <source>
        <strain evidence="5 6">DSM 21650</strain>
    </source>
</reference>
<evidence type="ECO:0000256" key="3">
    <source>
        <dbReference type="ARBA" id="ARBA00023163"/>
    </source>
</evidence>
<keyword evidence="1" id="KW-0805">Transcription regulation</keyword>
<keyword evidence="2 5" id="KW-0238">DNA-binding</keyword>
<dbReference type="PROSITE" id="PS50995">
    <property type="entry name" value="HTH_MARR_2"/>
    <property type="match status" value="1"/>
</dbReference>
<dbReference type="PRINTS" id="PR00598">
    <property type="entry name" value="HTHMARR"/>
</dbReference>